<evidence type="ECO:0000256" key="8">
    <source>
        <dbReference type="SAM" id="MobiDB-lite"/>
    </source>
</evidence>
<evidence type="ECO:0000313" key="11">
    <source>
        <dbReference type="Proteomes" id="UP000186039"/>
    </source>
</evidence>
<evidence type="ECO:0000256" key="2">
    <source>
        <dbReference type="ARBA" id="ARBA00022723"/>
    </source>
</evidence>
<evidence type="ECO:0000256" key="7">
    <source>
        <dbReference type="ARBA" id="ARBA00023049"/>
    </source>
</evidence>
<protein>
    <submittedName>
        <fullName evidence="10">Penicillin-insensitive murein endopeptidase</fullName>
    </submittedName>
</protein>
<keyword evidence="1" id="KW-0645">Protease</keyword>
<evidence type="ECO:0000256" key="3">
    <source>
        <dbReference type="ARBA" id="ARBA00022729"/>
    </source>
</evidence>
<dbReference type="InterPro" id="IPR005073">
    <property type="entry name" value="Peptidase_M74"/>
</dbReference>
<keyword evidence="7" id="KW-0482">Metalloprotease</keyword>
<dbReference type="RefSeq" id="WP_075715647.1">
    <property type="nucleotide sequence ID" value="NZ_AP019654.1"/>
</dbReference>
<keyword evidence="5" id="KW-0378">Hydrolase</keyword>
<dbReference type="InterPro" id="IPR009045">
    <property type="entry name" value="Zn_M74/Hedgehog-like"/>
</dbReference>
<keyword evidence="6" id="KW-0862">Zinc</keyword>
<evidence type="ECO:0000256" key="4">
    <source>
        <dbReference type="ARBA" id="ARBA00022764"/>
    </source>
</evidence>
<dbReference type="Gene3D" id="3.30.1380.10">
    <property type="match status" value="1"/>
</dbReference>
<organism evidence="10 11">
    <name type="scientific">Vibrio panuliri</name>
    <dbReference type="NCBI Taxonomy" id="1381081"/>
    <lineage>
        <taxon>Bacteria</taxon>
        <taxon>Pseudomonadati</taxon>
        <taxon>Pseudomonadota</taxon>
        <taxon>Gammaproteobacteria</taxon>
        <taxon>Vibrionales</taxon>
        <taxon>Vibrionaceae</taxon>
        <taxon>Vibrio</taxon>
    </lineage>
</organism>
<keyword evidence="11" id="KW-1185">Reference proteome</keyword>
<reference evidence="10 11" key="1">
    <citation type="submission" date="2016-09" db="EMBL/GenBank/DDBJ databases">
        <title>Genomic Taxonomy of the Vibrionaceae.</title>
        <authorList>
            <person name="Gonzalez-Castillo A."/>
            <person name="Gomez-Gil B."/>
            <person name="Enciso-Ibarra K."/>
        </authorList>
    </citation>
    <scope>NUCLEOTIDE SEQUENCE [LARGE SCALE GENOMIC DNA]</scope>
    <source>
        <strain evidence="10 11">CAIM 1902</strain>
    </source>
</reference>
<comment type="caution">
    <text evidence="10">The sequence shown here is derived from an EMBL/GenBank/DDBJ whole genome shotgun (WGS) entry which is preliminary data.</text>
</comment>
<dbReference type="Proteomes" id="UP000186039">
    <property type="component" value="Unassembled WGS sequence"/>
</dbReference>
<feature type="signal peptide" evidence="9">
    <location>
        <begin position="1"/>
        <end position="19"/>
    </location>
</feature>
<feature type="region of interest" description="Disordered" evidence="8">
    <location>
        <begin position="255"/>
        <end position="275"/>
    </location>
</feature>
<feature type="chain" id="PRO_5045697235" evidence="9">
    <location>
        <begin position="20"/>
        <end position="292"/>
    </location>
</feature>
<name>A0ABX3FBM2_9VIBR</name>
<evidence type="ECO:0000256" key="5">
    <source>
        <dbReference type="ARBA" id="ARBA00022801"/>
    </source>
</evidence>
<dbReference type="EMBL" id="MJMH01000190">
    <property type="protein sequence ID" value="OLQ88742.1"/>
    <property type="molecule type" value="Genomic_DNA"/>
</dbReference>
<dbReference type="SUPFAM" id="SSF55166">
    <property type="entry name" value="Hedgehog/DD-peptidase"/>
    <property type="match status" value="1"/>
</dbReference>
<sequence>MKMTWAIFLTLFWSFSLFASPWESFSQPNRLSPEAIGSYANGCLLGAKALPLNGHGYQVLRSQNKRYYGHPNTIAFIERLSSKARSELRTHILIGDMSLPQGGRFSSGHTSHQTGLDADIWFRLADTKLSSAQLSLPKPKTLVDMSAYKLSSANWDNRHFRLVKMAAQDNEVARIFVHPVIKDKLCSLEGANRDWLRKVRPWWGHNYHMHVRLRCPQGDANCVDQKPPPKGDGCGAEVASWKPAKAHNVKTYRGSKTNTKVEKSATSTTVKVKSKPKKFLPRQCTQLIDHSK</sequence>
<gene>
    <name evidence="10" type="ORF">BIY20_12590</name>
</gene>
<evidence type="ECO:0000256" key="9">
    <source>
        <dbReference type="SAM" id="SignalP"/>
    </source>
</evidence>
<evidence type="ECO:0000313" key="10">
    <source>
        <dbReference type="EMBL" id="OLQ88742.1"/>
    </source>
</evidence>
<keyword evidence="3 9" id="KW-0732">Signal</keyword>
<dbReference type="Pfam" id="PF03411">
    <property type="entry name" value="Peptidase_M74"/>
    <property type="match status" value="1"/>
</dbReference>
<keyword evidence="4" id="KW-0574">Periplasm</keyword>
<evidence type="ECO:0000256" key="1">
    <source>
        <dbReference type="ARBA" id="ARBA00022670"/>
    </source>
</evidence>
<dbReference type="PIRSF" id="PIRSF018455">
    <property type="entry name" value="MepA"/>
    <property type="match status" value="1"/>
</dbReference>
<dbReference type="NCBIfam" id="NF006947">
    <property type="entry name" value="PRK09429.1"/>
    <property type="match status" value="1"/>
</dbReference>
<keyword evidence="2" id="KW-0479">Metal-binding</keyword>
<proteinExistence type="predicted"/>
<accession>A0ABX3FBM2</accession>
<evidence type="ECO:0000256" key="6">
    <source>
        <dbReference type="ARBA" id="ARBA00022833"/>
    </source>
</evidence>